<evidence type="ECO:0000313" key="2">
    <source>
        <dbReference type="Proteomes" id="UP001164539"/>
    </source>
</evidence>
<dbReference type="EMBL" id="CM051395">
    <property type="protein sequence ID" value="KAJ4726303.1"/>
    <property type="molecule type" value="Genomic_DNA"/>
</dbReference>
<organism evidence="1 2">
    <name type="scientific">Melia azedarach</name>
    <name type="common">Chinaberry tree</name>
    <dbReference type="NCBI Taxonomy" id="155640"/>
    <lineage>
        <taxon>Eukaryota</taxon>
        <taxon>Viridiplantae</taxon>
        <taxon>Streptophyta</taxon>
        <taxon>Embryophyta</taxon>
        <taxon>Tracheophyta</taxon>
        <taxon>Spermatophyta</taxon>
        <taxon>Magnoliopsida</taxon>
        <taxon>eudicotyledons</taxon>
        <taxon>Gunneridae</taxon>
        <taxon>Pentapetalae</taxon>
        <taxon>rosids</taxon>
        <taxon>malvids</taxon>
        <taxon>Sapindales</taxon>
        <taxon>Meliaceae</taxon>
        <taxon>Melia</taxon>
    </lineage>
</organism>
<sequence>MHLAMGSLITSLHGWYQLSLLMNTVVFLLLSTHCTATEISYTDHCASFVPESPTTAPEFASLPFRPFQYGYYAGGDRILNPNPSEYYSPNNNILLFQTQNVYRTDAEGIFNVHGILNFDGLNMNYYGHGMTYGHSVFSPLRNGETGALDFSLKGFWSISTGKLCMVGSTTSYSREGNLLHHPAVLKLNGIKNSSSITSLVTGTLQSLSSADDPSYFEPVSLLIFPPTNYQYTNVLKEIEKGSSGAIVVSADSLSLQVSTPICSILTRSVNEFRVEYARDCNSSENCSPFDDDIGYLPRVMSLNMIQCSPDGQSSRFLLEFPNSSYVGYYRYFNPNTTFLAEGSWDWKKNQLYAVACRILNTDGSLDKSHVDDCSIRLTLRFPAIWSIRETTSTLGQIWSNKAPNDSGYFETIVLRSTDTGYNDMLRVPGLKYEYTAMEKVRNMSCLKKKPPRNSVRNYPDGFSQEMRFDMSVKTAGGEIAWGYSDPISVGDQISQLSGSSSSWSSSRPAISGVQANASSKPLNISYKISLSTNYDAKLDGVQNLFNISSSEDRGVKIFAEGIYDSETGGLCMVGCRYVGRKYQKLINDSMDCEIKIRLQFPSLNSKKNGVFIRGTIASSRNKSDPLYFEPLFVSATAYYTILERQSIWRMDLEIIMVLVSNTLACVFVVFQLLYVKKHPGVLPFTSILMLVILTVGHMILLVLNFEALFFQDNYRRTVLLGSGGWIKVHEVIVRVVTMVAFLLQFRLLQFSLSARMRENNQKALWMSEKKALYVSLPLYVAGAFITLLANWRKYKFGMATQSFRFNNHQHSLWGDLRSYAGLILDSFLFPQILLNIFHNSREYSLSRYFYIGLTIVRLVPHAYDLYRAQNYFQNFDGSYIYADPAADFYSTAWDVTIPLVSLLFAAIIYLQQRFGGRCFLPLRFRELEVYEKIPTTGEE</sequence>
<gene>
    <name evidence="1" type="ORF">OWV82_005039</name>
</gene>
<proteinExistence type="predicted"/>
<protein>
    <submittedName>
        <fullName evidence="1">DUF2921 family protein</fullName>
    </submittedName>
</protein>
<accession>A0ACC1YRY5</accession>
<evidence type="ECO:0000313" key="1">
    <source>
        <dbReference type="EMBL" id="KAJ4726303.1"/>
    </source>
</evidence>
<keyword evidence="2" id="KW-1185">Reference proteome</keyword>
<reference evidence="1 2" key="1">
    <citation type="journal article" date="2023" name="Science">
        <title>Complex scaffold remodeling in plant triterpene biosynthesis.</title>
        <authorList>
            <person name="De La Pena R."/>
            <person name="Hodgson H."/>
            <person name="Liu J.C."/>
            <person name="Stephenson M.J."/>
            <person name="Martin A.C."/>
            <person name="Owen C."/>
            <person name="Harkess A."/>
            <person name="Leebens-Mack J."/>
            <person name="Jimenez L.E."/>
            <person name="Osbourn A."/>
            <person name="Sattely E.S."/>
        </authorList>
    </citation>
    <scope>NUCLEOTIDE SEQUENCE [LARGE SCALE GENOMIC DNA]</scope>
    <source>
        <strain evidence="2">cv. JPN11</strain>
        <tissue evidence="1">Leaf</tissue>
    </source>
</reference>
<comment type="caution">
    <text evidence="1">The sequence shown here is derived from an EMBL/GenBank/DDBJ whole genome shotgun (WGS) entry which is preliminary data.</text>
</comment>
<dbReference type="Proteomes" id="UP001164539">
    <property type="component" value="Chromosome 2"/>
</dbReference>
<name>A0ACC1YRY5_MELAZ</name>